<name>A0A9X2FPX5_9RHOB</name>
<reference evidence="1" key="1">
    <citation type="submission" date="2022-06" db="EMBL/GenBank/DDBJ databases">
        <title>Limimaricola sediminis sp. nov., isolated from an intertidal sediment.</title>
        <authorList>
            <person name="Shao X."/>
        </authorList>
    </citation>
    <scope>NUCLEOTIDE SEQUENCE</scope>
    <source>
        <strain evidence="1">ASW11-118</strain>
    </source>
</reference>
<sequence>MDLKCKKNRSGGACALQGPKSPPVIICPNRLYAKDFAVIKRVAEEAFGPLCELITDEEAEKRRRKKNLTGNEIVVFGQGYSGEVGIEAPSEADAGGTFKIDFLLAKVDSNLNPTSIVAVEVQTIDTTNKYSDASKFYYDGDPYPGHGQNPQPGWTKAGFNWENVSKRILPQLIYKGHALRREKLAMHGLYFILPDPVFRKILTRVGGSLLEYPKGPGTVTFHSYQLAENWAGPERPIEFVAEITTTVEQLAFAFVSPQNLPPLGVYEDTLKKRLTEMARKRKL</sequence>
<gene>
    <name evidence="1" type="ORF">NHG85_04390</name>
</gene>
<dbReference type="EMBL" id="JAMYXC010000053">
    <property type="protein sequence ID" value="MCP1167770.1"/>
    <property type="molecule type" value="Genomic_DNA"/>
</dbReference>
<evidence type="ECO:0000313" key="2">
    <source>
        <dbReference type="Proteomes" id="UP001139477"/>
    </source>
</evidence>
<evidence type="ECO:0000313" key="1">
    <source>
        <dbReference type="EMBL" id="MCP1167770.1"/>
    </source>
</evidence>
<dbReference type="RefSeq" id="WP_253330181.1">
    <property type="nucleotide sequence ID" value="NZ_JAMYXC010000053.1"/>
</dbReference>
<comment type="caution">
    <text evidence="1">The sequence shown here is derived from an EMBL/GenBank/DDBJ whole genome shotgun (WGS) entry which is preliminary data.</text>
</comment>
<dbReference type="Proteomes" id="UP001139477">
    <property type="component" value="Unassembled WGS sequence"/>
</dbReference>
<evidence type="ECO:0008006" key="3">
    <source>
        <dbReference type="Google" id="ProtNLM"/>
    </source>
</evidence>
<keyword evidence="2" id="KW-1185">Reference proteome</keyword>
<protein>
    <recommendedName>
        <fullName evidence="3">Restriction endonuclease NotI</fullName>
    </recommendedName>
</protein>
<accession>A0A9X2FPX5</accession>
<organism evidence="1 2">
    <name type="scientific">Limimaricola litoreus</name>
    <dbReference type="NCBI Taxonomy" id="2955316"/>
    <lineage>
        <taxon>Bacteria</taxon>
        <taxon>Pseudomonadati</taxon>
        <taxon>Pseudomonadota</taxon>
        <taxon>Alphaproteobacteria</taxon>
        <taxon>Rhodobacterales</taxon>
        <taxon>Paracoccaceae</taxon>
        <taxon>Limimaricola</taxon>
    </lineage>
</organism>
<proteinExistence type="predicted"/>
<dbReference type="AlphaFoldDB" id="A0A9X2FPX5"/>